<reference evidence="1 2" key="1">
    <citation type="submission" date="2018-11" db="EMBL/GenBank/DDBJ databases">
        <authorList>
            <consortium name="Pathogen Informatics"/>
        </authorList>
    </citation>
    <scope>NUCLEOTIDE SEQUENCE [LARGE SCALE GENOMIC DNA]</scope>
</reference>
<dbReference type="OrthoDB" id="5843789at2759"/>
<name>A0A3P7J9E5_STRVU</name>
<proteinExistence type="predicted"/>
<dbReference type="Proteomes" id="UP000270094">
    <property type="component" value="Unassembled WGS sequence"/>
</dbReference>
<keyword evidence="2" id="KW-1185">Reference proteome</keyword>
<protein>
    <submittedName>
        <fullName evidence="1">Uncharacterized protein</fullName>
    </submittedName>
</protein>
<sequence>MPFSPGELHSSSVKWIFTPLEHPGSTREQGFQPALRVDELICMQIVEVGSAVGTIRGSRDSGDRRYITTFKPSAESHQLLSTAVTVNSFNVPPTGLCYVGVGGDCMRCDCNKPLKCYKGTCR</sequence>
<gene>
    <name evidence="1" type="ORF">SVUK_LOCUS11587</name>
</gene>
<dbReference type="AlphaFoldDB" id="A0A3P7J9E5"/>
<accession>A0A3P7J9E5</accession>
<organism evidence="1 2">
    <name type="scientific">Strongylus vulgaris</name>
    <name type="common">Blood worm</name>
    <dbReference type="NCBI Taxonomy" id="40348"/>
    <lineage>
        <taxon>Eukaryota</taxon>
        <taxon>Metazoa</taxon>
        <taxon>Ecdysozoa</taxon>
        <taxon>Nematoda</taxon>
        <taxon>Chromadorea</taxon>
        <taxon>Rhabditida</taxon>
        <taxon>Rhabditina</taxon>
        <taxon>Rhabditomorpha</taxon>
        <taxon>Strongyloidea</taxon>
        <taxon>Strongylidae</taxon>
        <taxon>Strongylus</taxon>
    </lineage>
</organism>
<evidence type="ECO:0000313" key="2">
    <source>
        <dbReference type="Proteomes" id="UP000270094"/>
    </source>
</evidence>
<dbReference type="EMBL" id="UYYB01097286">
    <property type="protein sequence ID" value="VDM76589.1"/>
    <property type="molecule type" value="Genomic_DNA"/>
</dbReference>
<evidence type="ECO:0000313" key="1">
    <source>
        <dbReference type="EMBL" id="VDM76589.1"/>
    </source>
</evidence>